<feature type="chain" id="PRO_5005465338" description="Cytochrome c domain-containing protein" evidence="1">
    <location>
        <begin position="21"/>
        <end position="484"/>
    </location>
</feature>
<accession>A0A0K1PA70</accession>
<dbReference type="EMBL" id="CP012332">
    <property type="protein sequence ID" value="AKU90433.1"/>
    <property type="molecule type" value="Genomic_DNA"/>
</dbReference>
<keyword evidence="3" id="KW-1185">Reference proteome</keyword>
<evidence type="ECO:0000256" key="1">
    <source>
        <dbReference type="SAM" id="SignalP"/>
    </source>
</evidence>
<evidence type="ECO:0008006" key="4">
    <source>
        <dbReference type="Google" id="ProtNLM"/>
    </source>
</evidence>
<sequence>MKARLTIVCALLVIASGSSAAPGSSSGVVIPPRLDPHRSLAVTDQSILAPFTLERVLSQLVSQSGVLGLTAHGLYAQWWDIENEAPGFGTGVHCDDQTTRSGVSGLNGFPWECPREEGRQADLGPSLGRGLPYKPVGLFNRFDLAPADGSNCGEYRIEFARDNSTPSARRNLVIFEAVLPNPNPRLGLEGCRPVADFWANLSTIASDATVSAKLDSFYFSGLPGFEPVVHVDHYGMQLGADGKGVATGQIRSNQFMQDEWTLRQFALTKDCRCGPCRLVMVPAPVADNPYGELFRSASTEPLAPDLRAAFISSVASLAKNDANRFAWTPPNRVNAAESQNAANDASIPFRTSDYLERFSRNGPNDTFRRAINDELIRLRSSLTAEDIVARALSLSCAGCHGLAPTDLGDGVEIPFPKFTHVDEENPTNGRFPLSDALEEVFLPHRVKVLQDFLAGTLVLGAPAMSTHAIALPPSSSSSARKTPG</sequence>
<name>A0A0K1PA70_9BACT</name>
<dbReference type="KEGG" id="vin:AKJ08_0820"/>
<proteinExistence type="predicted"/>
<dbReference type="RefSeq" id="WP_050724880.1">
    <property type="nucleotide sequence ID" value="NZ_CP012332.1"/>
</dbReference>
<evidence type="ECO:0000313" key="3">
    <source>
        <dbReference type="Proteomes" id="UP000055590"/>
    </source>
</evidence>
<dbReference type="AlphaFoldDB" id="A0A0K1PA70"/>
<dbReference type="OrthoDB" id="8115254at2"/>
<reference evidence="2 3" key="1">
    <citation type="submission" date="2015-08" db="EMBL/GenBank/DDBJ databases">
        <authorList>
            <person name="Babu N.S."/>
            <person name="Beckwith C.J."/>
            <person name="Beseler K.G."/>
            <person name="Brison A."/>
            <person name="Carone J.V."/>
            <person name="Caskin T.P."/>
            <person name="Diamond M."/>
            <person name="Durham M.E."/>
            <person name="Foxe J.M."/>
            <person name="Go M."/>
            <person name="Henderson B.A."/>
            <person name="Jones I.B."/>
            <person name="McGettigan J.A."/>
            <person name="Micheletti S.J."/>
            <person name="Nasrallah M.E."/>
            <person name="Ortiz D."/>
            <person name="Piller C.R."/>
            <person name="Privatt S.R."/>
            <person name="Schneider S.L."/>
            <person name="Sharp S."/>
            <person name="Smith T.C."/>
            <person name="Stanton J.D."/>
            <person name="Ullery H.E."/>
            <person name="Wilson R.J."/>
            <person name="Serrano M.G."/>
            <person name="Buck G."/>
            <person name="Lee V."/>
            <person name="Wang Y."/>
            <person name="Carvalho R."/>
            <person name="Voegtly L."/>
            <person name="Shi R."/>
            <person name="Duckworth R."/>
            <person name="Johnson A."/>
            <person name="Loviza R."/>
            <person name="Walstead R."/>
            <person name="Shah Z."/>
            <person name="Kiflezghi M."/>
            <person name="Wade K."/>
            <person name="Ball S.L."/>
            <person name="Bradley K.W."/>
            <person name="Asai D.J."/>
            <person name="Bowman C.A."/>
            <person name="Russell D.A."/>
            <person name="Pope W.H."/>
            <person name="Jacobs-Sera D."/>
            <person name="Hendrix R.W."/>
            <person name="Hatfull G.F."/>
        </authorList>
    </citation>
    <scope>NUCLEOTIDE SEQUENCE [LARGE SCALE GENOMIC DNA]</scope>
    <source>
        <strain evidence="2 3">DSM 27710</strain>
    </source>
</reference>
<keyword evidence="1" id="KW-0732">Signal</keyword>
<organism evidence="2 3">
    <name type="scientific">Vulgatibacter incomptus</name>
    <dbReference type="NCBI Taxonomy" id="1391653"/>
    <lineage>
        <taxon>Bacteria</taxon>
        <taxon>Pseudomonadati</taxon>
        <taxon>Myxococcota</taxon>
        <taxon>Myxococcia</taxon>
        <taxon>Myxococcales</taxon>
        <taxon>Cystobacterineae</taxon>
        <taxon>Vulgatibacteraceae</taxon>
        <taxon>Vulgatibacter</taxon>
    </lineage>
</organism>
<dbReference type="Proteomes" id="UP000055590">
    <property type="component" value="Chromosome"/>
</dbReference>
<feature type="signal peptide" evidence="1">
    <location>
        <begin position="1"/>
        <end position="20"/>
    </location>
</feature>
<protein>
    <recommendedName>
        <fullName evidence="4">Cytochrome c domain-containing protein</fullName>
    </recommendedName>
</protein>
<gene>
    <name evidence="2" type="ORF">AKJ08_0820</name>
</gene>
<evidence type="ECO:0000313" key="2">
    <source>
        <dbReference type="EMBL" id="AKU90433.1"/>
    </source>
</evidence>